<evidence type="ECO:0000256" key="8">
    <source>
        <dbReference type="ARBA" id="ARBA00023014"/>
    </source>
</evidence>
<dbReference type="InterPro" id="IPR011896">
    <property type="entry name" value="OFOB"/>
</dbReference>
<reference evidence="12 13" key="1">
    <citation type="submission" date="2021-01" db="EMBL/GenBank/DDBJ databases">
        <title>Tumebacillus sp. strain ITR2 16S ribosomal RNA gene Genome sequencing and assembly.</title>
        <authorList>
            <person name="Kang M."/>
        </authorList>
    </citation>
    <scope>NUCLEOTIDE SEQUENCE [LARGE SCALE GENOMIC DNA]</scope>
    <source>
        <strain evidence="12 13">ITR2</strain>
    </source>
</reference>
<keyword evidence="6" id="KW-0560">Oxidoreductase</keyword>
<dbReference type="PANTHER" id="PTHR48084:SF4">
    <property type="entry name" value="2-OXOGLUTARATE OXIDOREDUCTASE SUBUNIT KORB"/>
    <property type="match status" value="1"/>
</dbReference>
<gene>
    <name evidence="12" type="ORF">JJB07_07245</name>
</gene>
<organism evidence="12 13">
    <name type="scientific">Tumebacillus amylolyticus</name>
    <dbReference type="NCBI Taxonomy" id="2801339"/>
    <lineage>
        <taxon>Bacteria</taxon>
        <taxon>Bacillati</taxon>
        <taxon>Bacillota</taxon>
        <taxon>Bacilli</taxon>
        <taxon>Bacillales</taxon>
        <taxon>Alicyclobacillaceae</taxon>
        <taxon>Tumebacillus</taxon>
    </lineage>
</organism>
<evidence type="ECO:0000256" key="7">
    <source>
        <dbReference type="ARBA" id="ARBA00023004"/>
    </source>
</evidence>
<name>A0ABS1J850_9BACL</name>
<evidence type="ECO:0000259" key="10">
    <source>
        <dbReference type="Pfam" id="PF02775"/>
    </source>
</evidence>
<feature type="domain" description="Thiamine pyrophosphate enzyme TPP-binding" evidence="10">
    <location>
        <begin position="48"/>
        <end position="194"/>
    </location>
</feature>
<dbReference type="InterPro" id="IPR011766">
    <property type="entry name" value="TPP_enzyme_TPP-bd"/>
</dbReference>
<keyword evidence="7" id="KW-0408">Iron</keyword>
<feature type="domain" description="Pyruvate ferredoxin oxidoreductase beta subunit C-terminal" evidence="11">
    <location>
        <begin position="198"/>
        <end position="258"/>
    </location>
</feature>
<dbReference type="Gene3D" id="3.40.50.970">
    <property type="match status" value="1"/>
</dbReference>
<comment type="cofactor">
    <cofactor evidence="2">
        <name>thiamine diphosphate</name>
        <dbReference type="ChEBI" id="CHEBI:58937"/>
    </cofactor>
</comment>
<dbReference type="NCBIfam" id="TIGR02177">
    <property type="entry name" value="PorB_KorB"/>
    <property type="match status" value="1"/>
</dbReference>
<dbReference type="InterPro" id="IPR051457">
    <property type="entry name" value="2-oxoacid:Fd_oxidoreductase"/>
</dbReference>
<comment type="caution">
    <text evidence="12">The sequence shown here is derived from an EMBL/GenBank/DDBJ whole genome shotgun (WGS) entry which is preliminary data.</text>
</comment>
<comment type="cofactor">
    <cofactor evidence="1">
        <name>Mg(2+)</name>
        <dbReference type="ChEBI" id="CHEBI:18420"/>
    </cofactor>
</comment>
<evidence type="ECO:0000256" key="9">
    <source>
        <dbReference type="ARBA" id="ARBA00023052"/>
    </source>
</evidence>
<comment type="cofactor">
    <cofactor evidence="3">
        <name>[4Fe-4S] cluster</name>
        <dbReference type="ChEBI" id="CHEBI:49883"/>
    </cofactor>
</comment>
<evidence type="ECO:0000256" key="3">
    <source>
        <dbReference type="ARBA" id="ARBA00001966"/>
    </source>
</evidence>
<evidence type="ECO:0000313" key="12">
    <source>
        <dbReference type="EMBL" id="MBL0386439.1"/>
    </source>
</evidence>
<dbReference type="InterPro" id="IPR032686">
    <property type="entry name" value="PFO_beta_C"/>
</dbReference>
<dbReference type="EMBL" id="JAEQNB010000002">
    <property type="protein sequence ID" value="MBL0386439.1"/>
    <property type="molecule type" value="Genomic_DNA"/>
</dbReference>
<keyword evidence="4" id="KW-0479">Metal-binding</keyword>
<proteinExistence type="predicted"/>
<keyword evidence="13" id="KW-1185">Reference proteome</keyword>
<dbReference type="RefSeq" id="WP_201632957.1">
    <property type="nucleotide sequence ID" value="NZ_JAEQNB010000002.1"/>
</dbReference>
<accession>A0ABS1J850</accession>
<evidence type="ECO:0000256" key="1">
    <source>
        <dbReference type="ARBA" id="ARBA00001946"/>
    </source>
</evidence>
<evidence type="ECO:0000313" key="13">
    <source>
        <dbReference type="Proteomes" id="UP000602284"/>
    </source>
</evidence>
<keyword evidence="9" id="KW-0786">Thiamine pyrophosphate</keyword>
<dbReference type="Pfam" id="PF02775">
    <property type="entry name" value="TPP_enzyme_C"/>
    <property type="match status" value="1"/>
</dbReference>
<keyword evidence="5" id="KW-0460">Magnesium</keyword>
<evidence type="ECO:0000256" key="4">
    <source>
        <dbReference type="ARBA" id="ARBA00022723"/>
    </source>
</evidence>
<dbReference type="CDD" id="cd03375">
    <property type="entry name" value="TPP_OGFOR"/>
    <property type="match status" value="1"/>
</dbReference>
<dbReference type="PANTHER" id="PTHR48084">
    <property type="entry name" value="2-OXOGLUTARATE OXIDOREDUCTASE SUBUNIT KORB-RELATED"/>
    <property type="match status" value="1"/>
</dbReference>
<evidence type="ECO:0000256" key="2">
    <source>
        <dbReference type="ARBA" id="ARBA00001964"/>
    </source>
</evidence>
<evidence type="ECO:0000256" key="6">
    <source>
        <dbReference type="ARBA" id="ARBA00023002"/>
    </source>
</evidence>
<dbReference type="Pfam" id="PF12367">
    <property type="entry name" value="PFO_beta_C"/>
    <property type="match status" value="1"/>
</dbReference>
<evidence type="ECO:0000256" key="5">
    <source>
        <dbReference type="ARBA" id="ARBA00022842"/>
    </source>
</evidence>
<dbReference type="SUPFAM" id="SSF52518">
    <property type="entry name" value="Thiamin diphosphate-binding fold (THDP-binding)"/>
    <property type="match status" value="1"/>
</dbReference>
<keyword evidence="8" id="KW-0411">Iron-sulfur</keyword>
<dbReference type="Proteomes" id="UP000602284">
    <property type="component" value="Unassembled WGS sequence"/>
</dbReference>
<protein>
    <submittedName>
        <fullName evidence="12">2-oxoacid:ferredoxin oxidoreductase subunit beta</fullName>
    </submittedName>
</protein>
<evidence type="ECO:0000259" key="11">
    <source>
        <dbReference type="Pfam" id="PF12367"/>
    </source>
</evidence>
<dbReference type="InterPro" id="IPR029061">
    <property type="entry name" value="THDP-binding"/>
</dbReference>
<sequence>MATMADFRYDKATWCPGCGDFSVLAALQQVCVRMGLEPEDVCCVSGIGCSGKISQHFGSYGFHSLHGRSLPTAQGIKMANQDLTVIAAGGDGDGYGIGVGHFVHACRRNVDITYIVMDNHIYGLTTGQSSPTSKKGFKTKTSPQGVAEEPIKPLELAIVSGASFVAQAFSGDLKQLQRLIEEGMKHKGFSLINVFSPCVTFNRVNTYEWFKENIVNFDEEEGYDPTNKAMALQRIAETDSVCTGILYQEQRPAFHEVVLGATEQGTVKVPLEIPNDEMQALIDQFRRA</sequence>